<sequence>MPDFKPTRTSPPLTTFTESLLTSTLSADLSRSSSVSIKELTGLTHEDVELLDAIIARAGATATTFPAVFAAYNAILKERGLDPSEVVFYGKLLKLGTLKGTNWGEKWRMVKTQQGYGDVPRASRLPALAPKPRKDPPPRLTRRDSKISRRVDSPTLHSYGNESTNIGSDEDPVSVDVPQYHLLKRPAAMRSVSPSRSEFTLASLDSRKLPLPAPNIRSRPMPPAGGQMRETDASDKPSAPACSSTSYPVAARDRAPSRRRIITPTSPSPTNRPTPTSLATARQLVAQARERKGSVVNEDDAWNKIKMLQDEKDADAFRKDWLIERCWEVWKEVFQWRIVCALFDSGTRIKVYTDRQHTKSSAKLEIFSFFGKVSIAGEFVPLNPKNASIELPIRKTPYVFKLLSEHGEKKTKEKKLARWRASLRSRMKTVRDKRELKLVTEAMTKWRQVYQTHSSDRHYARSLVLRYYGLWRKRLAHVDQLDDAADGLSRGIEGRILENFWYRWRHASQVQLAYRVVADNVGLRVKTEAMEKRAAAQAGLQDRRFLHAMYMIMRACYQKRRLEAIADSGRLREAWAVWKTRLQQQKKLEDAALAFSIRLKSPLAKTVFQKWRKAQSIQQNLQTVAAFHHSKSLLRRMWLRWRIALLNHRKVMSKAQAVDDFLTIRSTWTVLRARFAERRREYTLQALELRKTRNIFYAWLDLTHRRRAQRLAEKQIQARIIKRILSTALTRWTNRTIEVKNRELETTMKRDIWLMKTAFKRWKSAHKHHTSVVSLMESYQLVKREDLLKKIFHRWLSAGRKARHRRLTLDRKESEIKFGQLSVAWDKWRDRFKQQRLQPVEYDVILQSHKRTLTRAFRLWQSKTKSLPAIRFDALRLKRIQAKYWNIWRKALPQALQAKTAREFEKKVVQCEWF</sequence>
<accession>A0A8H6YLJ8</accession>
<dbReference type="OrthoDB" id="1933281at2759"/>
<keyword evidence="3" id="KW-1185">Reference proteome</keyword>
<organism evidence="2 3">
    <name type="scientific">Mycena sanguinolenta</name>
    <dbReference type="NCBI Taxonomy" id="230812"/>
    <lineage>
        <taxon>Eukaryota</taxon>
        <taxon>Fungi</taxon>
        <taxon>Dikarya</taxon>
        <taxon>Basidiomycota</taxon>
        <taxon>Agaricomycotina</taxon>
        <taxon>Agaricomycetes</taxon>
        <taxon>Agaricomycetidae</taxon>
        <taxon>Agaricales</taxon>
        <taxon>Marasmiineae</taxon>
        <taxon>Mycenaceae</taxon>
        <taxon>Mycena</taxon>
    </lineage>
</organism>
<protein>
    <recommendedName>
        <fullName evidence="4">Sfi1 spindle body domain-containing protein</fullName>
    </recommendedName>
</protein>
<gene>
    <name evidence="2" type="ORF">MSAN_00995000</name>
</gene>
<evidence type="ECO:0000256" key="1">
    <source>
        <dbReference type="SAM" id="MobiDB-lite"/>
    </source>
</evidence>
<dbReference type="AlphaFoldDB" id="A0A8H6YLJ8"/>
<comment type="caution">
    <text evidence="2">The sequence shown here is derived from an EMBL/GenBank/DDBJ whole genome shotgun (WGS) entry which is preliminary data.</text>
</comment>
<feature type="compositionally biased region" description="Polar residues" evidence="1">
    <location>
        <begin position="155"/>
        <end position="167"/>
    </location>
</feature>
<evidence type="ECO:0000313" key="3">
    <source>
        <dbReference type="Proteomes" id="UP000623467"/>
    </source>
</evidence>
<feature type="region of interest" description="Disordered" evidence="1">
    <location>
        <begin position="118"/>
        <end position="173"/>
    </location>
</feature>
<name>A0A8H6YLJ8_9AGAR</name>
<evidence type="ECO:0000313" key="2">
    <source>
        <dbReference type="EMBL" id="KAF7363393.1"/>
    </source>
</evidence>
<dbReference type="EMBL" id="JACAZH010000007">
    <property type="protein sequence ID" value="KAF7363393.1"/>
    <property type="molecule type" value="Genomic_DNA"/>
</dbReference>
<proteinExistence type="predicted"/>
<reference evidence="2" key="1">
    <citation type="submission" date="2020-05" db="EMBL/GenBank/DDBJ databases">
        <title>Mycena genomes resolve the evolution of fungal bioluminescence.</title>
        <authorList>
            <person name="Tsai I.J."/>
        </authorList>
    </citation>
    <scope>NUCLEOTIDE SEQUENCE</scope>
    <source>
        <strain evidence="2">160909Yilan</strain>
    </source>
</reference>
<feature type="compositionally biased region" description="Basic and acidic residues" evidence="1">
    <location>
        <begin position="132"/>
        <end position="152"/>
    </location>
</feature>
<evidence type="ECO:0008006" key="4">
    <source>
        <dbReference type="Google" id="ProtNLM"/>
    </source>
</evidence>
<feature type="region of interest" description="Disordered" evidence="1">
    <location>
        <begin position="187"/>
        <end position="277"/>
    </location>
</feature>
<dbReference type="Proteomes" id="UP000623467">
    <property type="component" value="Unassembled WGS sequence"/>
</dbReference>